<feature type="transmembrane region" description="Helical" evidence="1">
    <location>
        <begin position="230"/>
        <end position="257"/>
    </location>
</feature>
<evidence type="ECO:0000313" key="4">
    <source>
        <dbReference type="Proteomes" id="UP000199666"/>
    </source>
</evidence>
<dbReference type="Proteomes" id="UP000199666">
    <property type="component" value="Unassembled WGS sequence"/>
</dbReference>
<accession>A0A1I3A7F3</accession>
<keyword evidence="1" id="KW-1133">Transmembrane helix</keyword>
<keyword evidence="1" id="KW-0812">Transmembrane</keyword>
<keyword evidence="1" id="KW-0472">Membrane</keyword>
<gene>
    <name evidence="3" type="ORF">SAMN04489864_11353</name>
</gene>
<name>A0A1I3A7F3_9SPHI</name>
<reference evidence="3 4" key="1">
    <citation type="submission" date="2016-10" db="EMBL/GenBank/DDBJ databases">
        <authorList>
            <person name="de Groot N.N."/>
        </authorList>
    </citation>
    <scope>NUCLEOTIDE SEQUENCE [LARGE SCALE GENOMIC DNA]</scope>
    <source>
        <strain evidence="3 4">DSM 18684</strain>
    </source>
</reference>
<feature type="transmembrane region" description="Helical" evidence="1">
    <location>
        <begin position="277"/>
        <end position="297"/>
    </location>
</feature>
<dbReference type="InterPro" id="IPR050640">
    <property type="entry name" value="Bact_2-comp_sensor_kinase"/>
</dbReference>
<feature type="transmembrane region" description="Helical" evidence="1">
    <location>
        <begin position="12"/>
        <end position="30"/>
    </location>
</feature>
<dbReference type="Pfam" id="PF06580">
    <property type="entry name" value="His_kinase"/>
    <property type="match status" value="1"/>
</dbReference>
<dbReference type="InterPro" id="IPR010559">
    <property type="entry name" value="Sig_transdc_His_kin_internal"/>
</dbReference>
<dbReference type="RefSeq" id="WP_090997545.1">
    <property type="nucleotide sequence ID" value="NZ_FOPP01000013.1"/>
</dbReference>
<sequence>MTKNASGLQLIFKYQEFILFIGLILWVSIFRITEARTLQWADYLSCVLVLGINQLPVLVFSFNKADWKQNLAPKQYVLYWLLCFVLVQPVFTVFCISLATNKFDSSLFITSSISALALELLLIVNSYYQKKAKDAKWLKKIGLEKAVLISLILISFLIAVMGVSSLNNPAYHNEHRLLIGFEFSLEKVYRNFGTFLIFFAQFLLMYLCGYLFFIINSRILVSQVLKQRGLLLYILSVLATIVFLYPVIAQLLISLPINKTLGRDIFSDSAFDLENAFGVFGVMLFSLPIVLAIQWGNQNTQILSLEKQKSQTELDLLKQQLNPHFFFNTLNNLYGLSLQRSEKTSDSILQLAELMRYTIYKGQQDYVDLIQEINYIEDYVQLQQIRLKKPLLFNFDKHIIDENLQIAPLLLIVLIENAFKHGIETAENQSFLTLQLKSDQKKLYFSCENSFEEENSIKTNGIGLTNLQKRLALLYPERHSFEITKTKSIYRAELTLSV</sequence>
<evidence type="ECO:0000313" key="3">
    <source>
        <dbReference type="EMBL" id="SFH45840.1"/>
    </source>
</evidence>
<dbReference type="OrthoDB" id="9792992at2"/>
<dbReference type="PANTHER" id="PTHR34220:SF7">
    <property type="entry name" value="SENSOR HISTIDINE KINASE YPDA"/>
    <property type="match status" value="1"/>
</dbReference>
<dbReference type="GO" id="GO:0000155">
    <property type="term" value="F:phosphorelay sensor kinase activity"/>
    <property type="evidence" value="ECO:0007669"/>
    <property type="project" value="InterPro"/>
</dbReference>
<feature type="transmembrane region" description="Helical" evidence="1">
    <location>
        <begin position="42"/>
        <end position="65"/>
    </location>
</feature>
<dbReference type="PANTHER" id="PTHR34220">
    <property type="entry name" value="SENSOR HISTIDINE KINASE YPDA"/>
    <property type="match status" value="1"/>
</dbReference>
<protein>
    <submittedName>
        <fullName evidence="3">GHKL domain-containing protein</fullName>
    </submittedName>
</protein>
<organism evidence="3 4">
    <name type="scientific">Pedobacter insulae</name>
    <dbReference type="NCBI Taxonomy" id="414048"/>
    <lineage>
        <taxon>Bacteria</taxon>
        <taxon>Pseudomonadati</taxon>
        <taxon>Bacteroidota</taxon>
        <taxon>Sphingobacteriia</taxon>
        <taxon>Sphingobacteriales</taxon>
        <taxon>Sphingobacteriaceae</taxon>
        <taxon>Pedobacter</taxon>
    </lineage>
</organism>
<dbReference type="STRING" id="414048.SAMN04489864_11353"/>
<feature type="transmembrane region" description="Helical" evidence="1">
    <location>
        <begin position="192"/>
        <end position="215"/>
    </location>
</feature>
<feature type="transmembrane region" description="Helical" evidence="1">
    <location>
        <begin position="77"/>
        <end position="99"/>
    </location>
</feature>
<feature type="transmembrane region" description="Helical" evidence="1">
    <location>
        <begin position="105"/>
        <end position="125"/>
    </location>
</feature>
<evidence type="ECO:0000256" key="1">
    <source>
        <dbReference type="SAM" id="Phobius"/>
    </source>
</evidence>
<dbReference type="GO" id="GO:0016020">
    <property type="term" value="C:membrane"/>
    <property type="evidence" value="ECO:0007669"/>
    <property type="project" value="InterPro"/>
</dbReference>
<feature type="transmembrane region" description="Helical" evidence="1">
    <location>
        <begin position="146"/>
        <end position="166"/>
    </location>
</feature>
<keyword evidence="4" id="KW-1185">Reference proteome</keyword>
<dbReference type="AlphaFoldDB" id="A0A1I3A7F3"/>
<dbReference type="EMBL" id="FOPP01000013">
    <property type="protein sequence ID" value="SFH45840.1"/>
    <property type="molecule type" value="Genomic_DNA"/>
</dbReference>
<proteinExistence type="predicted"/>
<evidence type="ECO:0000259" key="2">
    <source>
        <dbReference type="Pfam" id="PF06580"/>
    </source>
</evidence>
<feature type="domain" description="Signal transduction histidine kinase internal region" evidence="2">
    <location>
        <begin position="313"/>
        <end position="389"/>
    </location>
</feature>